<evidence type="ECO:0000256" key="3">
    <source>
        <dbReference type="ARBA" id="ARBA00023004"/>
    </source>
</evidence>
<keyword evidence="3 4" id="KW-0408">Iron</keyword>
<dbReference type="RefSeq" id="XP_009011327.1">
    <property type="nucleotide sequence ID" value="XM_009013079.1"/>
</dbReference>
<gene>
    <name evidence="7" type="primary">20196172</name>
    <name evidence="6" type="ORF">HELRODRAFT_132066</name>
</gene>
<dbReference type="EnsemblMetazoa" id="HelroT132066">
    <property type="protein sequence ID" value="HelroP132066"/>
    <property type="gene ID" value="HelroG132066"/>
</dbReference>
<evidence type="ECO:0000256" key="5">
    <source>
        <dbReference type="RuleBase" id="RU000461"/>
    </source>
</evidence>
<dbReference type="PRINTS" id="PR00385">
    <property type="entry name" value="P450"/>
</dbReference>
<dbReference type="GO" id="GO:0008395">
    <property type="term" value="F:steroid hydroxylase activity"/>
    <property type="evidence" value="ECO:0000318"/>
    <property type="project" value="GO_Central"/>
</dbReference>
<dbReference type="GO" id="GO:0020037">
    <property type="term" value="F:heme binding"/>
    <property type="evidence" value="ECO:0000318"/>
    <property type="project" value="GO_Central"/>
</dbReference>
<name>T1EHX2_HELRO</name>
<keyword evidence="5" id="KW-0503">Monooxygenase</keyword>
<organism evidence="7 8">
    <name type="scientific">Helobdella robusta</name>
    <name type="common">Californian leech</name>
    <dbReference type="NCBI Taxonomy" id="6412"/>
    <lineage>
        <taxon>Eukaryota</taxon>
        <taxon>Metazoa</taxon>
        <taxon>Spiralia</taxon>
        <taxon>Lophotrochozoa</taxon>
        <taxon>Annelida</taxon>
        <taxon>Clitellata</taxon>
        <taxon>Hirudinea</taxon>
        <taxon>Rhynchobdellida</taxon>
        <taxon>Glossiphoniidae</taxon>
        <taxon>Helobdella</taxon>
    </lineage>
</organism>
<dbReference type="InterPro" id="IPR001128">
    <property type="entry name" value="Cyt_P450"/>
</dbReference>
<dbReference type="GO" id="GO:0006082">
    <property type="term" value="P:organic acid metabolic process"/>
    <property type="evidence" value="ECO:0000318"/>
    <property type="project" value="GO_Central"/>
</dbReference>
<reference evidence="8" key="1">
    <citation type="submission" date="2012-12" db="EMBL/GenBank/DDBJ databases">
        <authorList>
            <person name="Hellsten U."/>
            <person name="Grimwood J."/>
            <person name="Chapman J.A."/>
            <person name="Shapiro H."/>
            <person name="Aerts A."/>
            <person name="Otillar R.P."/>
            <person name="Terry A.Y."/>
            <person name="Boore J.L."/>
            <person name="Simakov O."/>
            <person name="Marletaz F."/>
            <person name="Cho S.-J."/>
            <person name="Edsinger-Gonzales E."/>
            <person name="Havlak P."/>
            <person name="Kuo D.-H."/>
            <person name="Larsson T."/>
            <person name="Lv J."/>
            <person name="Arendt D."/>
            <person name="Savage R."/>
            <person name="Osoegawa K."/>
            <person name="de Jong P."/>
            <person name="Lindberg D.R."/>
            <person name="Seaver E.C."/>
            <person name="Weisblat D.A."/>
            <person name="Putnam N.H."/>
            <person name="Grigoriev I.V."/>
            <person name="Rokhsar D.S."/>
        </authorList>
    </citation>
    <scope>NUCLEOTIDE SEQUENCE</scope>
</reference>
<dbReference type="GO" id="GO:0016712">
    <property type="term" value="F:oxidoreductase activity, acting on paired donors, with incorporation or reduction of molecular oxygen, reduced flavin or flavoprotein as one donor, and incorporation of one atom of oxygen"/>
    <property type="evidence" value="ECO:0000318"/>
    <property type="project" value="GO_Central"/>
</dbReference>
<dbReference type="InterPro" id="IPR050182">
    <property type="entry name" value="Cytochrome_P450_fam2"/>
</dbReference>
<dbReference type="PANTHER" id="PTHR24300">
    <property type="entry name" value="CYTOCHROME P450 508A4-RELATED"/>
    <property type="match status" value="1"/>
</dbReference>
<dbReference type="HOGENOM" id="CLU_001570_22_0_1"/>
<reference evidence="7" key="3">
    <citation type="submission" date="2015-06" db="UniProtKB">
        <authorList>
            <consortium name="EnsemblMetazoa"/>
        </authorList>
    </citation>
    <scope>IDENTIFICATION</scope>
</reference>
<comment type="cofactor">
    <cofactor evidence="4">
        <name>heme</name>
        <dbReference type="ChEBI" id="CHEBI:30413"/>
    </cofactor>
</comment>
<dbReference type="PRINTS" id="PR00463">
    <property type="entry name" value="EP450I"/>
</dbReference>
<dbReference type="GO" id="GO:0008202">
    <property type="term" value="P:steroid metabolic process"/>
    <property type="evidence" value="ECO:0000318"/>
    <property type="project" value="GO_Central"/>
</dbReference>
<dbReference type="GeneID" id="20196172"/>
<comment type="similarity">
    <text evidence="1 5">Belongs to the cytochrome P450 family.</text>
</comment>
<dbReference type="OrthoDB" id="6081913at2759"/>
<keyword evidence="4 5" id="KW-0349">Heme</keyword>
<protein>
    <recommendedName>
        <fullName evidence="9">Cytochrome P450</fullName>
    </recommendedName>
</protein>
<dbReference type="PROSITE" id="PS00086">
    <property type="entry name" value="CYTOCHROME_P450"/>
    <property type="match status" value="1"/>
</dbReference>
<dbReference type="GO" id="GO:0005506">
    <property type="term" value="F:iron ion binding"/>
    <property type="evidence" value="ECO:0007669"/>
    <property type="project" value="InterPro"/>
</dbReference>
<dbReference type="GO" id="GO:0006805">
    <property type="term" value="P:xenobiotic metabolic process"/>
    <property type="evidence" value="ECO:0000318"/>
    <property type="project" value="GO_Central"/>
</dbReference>
<accession>T1EHX2</accession>
<evidence type="ECO:0000256" key="2">
    <source>
        <dbReference type="ARBA" id="ARBA00022723"/>
    </source>
</evidence>
<dbReference type="FunFam" id="1.10.630.10:FF:000101">
    <property type="entry name" value="Uncharacterized protein"/>
    <property type="match status" value="1"/>
</dbReference>
<dbReference type="EMBL" id="KB095858">
    <property type="protein sequence ID" value="ESO11058.1"/>
    <property type="molecule type" value="Genomic_DNA"/>
</dbReference>
<keyword evidence="8" id="KW-1185">Reference proteome</keyword>
<dbReference type="Gene3D" id="1.10.630.10">
    <property type="entry name" value="Cytochrome P450"/>
    <property type="match status" value="1"/>
</dbReference>
<dbReference type="SUPFAM" id="SSF48264">
    <property type="entry name" value="Cytochrome P450"/>
    <property type="match status" value="1"/>
</dbReference>
<dbReference type="FunCoup" id="T1EHX2">
    <property type="interactions" value="122"/>
</dbReference>
<keyword evidence="5" id="KW-0560">Oxidoreductase</keyword>
<dbReference type="Pfam" id="PF00067">
    <property type="entry name" value="p450"/>
    <property type="match status" value="1"/>
</dbReference>
<evidence type="ECO:0000313" key="8">
    <source>
        <dbReference type="Proteomes" id="UP000015101"/>
    </source>
</evidence>
<dbReference type="InterPro" id="IPR036396">
    <property type="entry name" value="Cyt_P450_sf"/>
</dbReference>
<dbReference type="STRING" id="6412.T1EHX2"/>
<dbReference type="KEGG" id="hro:HELRODRAFT_132066"/>
<dbReference type="AlphaFoldDB" id="T1EHX2"/>
<dbReference type="PANTHER" id="PTHR24300:SF403">
    <property type="entry name" value="CYTOCHROME P450 306A1"/>
    <property type="match status" value="1"/>
</dbReference>
<dbReference type="GO" id="GO:0005737">
    <property type="term" value="C:cytoplasm"/>
    <property type="evidence" value="ECO:0000318"/>
    <property type="project" value="GO_Central"/>
</dbReference>
<feature type="binding site" description="axial binding residue" evidence="4">
    <location>
        <position position="434"/>
    </location>
    <ligand>
        <name>heme</name>
        <dbReference type="ChEBI" id="CHEBI:30413"/>
    </ligand>
    <ligandPart>
        <name>Fe</name>
        <dbReference type="ChEBI" id="CHEBI:18248"/>
    </ligandPart>
</feature>
<dbReference type="OMA" id="QDINTHI"/>
<dbReference type="InterPro" id="IPR017972">
    <property type="entry name" value="Cyt_P450_CS"/>
</dbReference>
<evidence type="ECO:0008006" key="9">
    <source>
        <dbReference type="Google" id="ProtNLM"/>
    </source>
</evidence>
<proteinExistence type="inferred from homology"/>
<reference evidence="6 8" key="2">
    <citation type="journal article" date="2013" name="Nature">
        <title>Insights into bilaterian evolution from three spiralian genomes.</title>
        <authorList>
            <person name="Simakov O."/>
            <person name="Marletaz F."/>
            <person name="Cho S.J."/>
            <person name="Edsinger-Gonzales E."/>
            <person name="Havlak P."/>
            <person name="Hellsten U."/>
            <person name="Kuo D.H."/>
            <person name="Larsson T."/>
            <person name="Lv J."/>
            <person name="Arendt D."/>
            <person name="Savage R."/>
            <person name="Osoegawa K."/>
            <person name="de Jong P."/>
            <person name="Grimwood J."/>
            <person name="Chapman J.A."/>
            <person name="Shapiro H."/>
            <person name="Aerts A."/>
            <person name="Otillar R.P."/>
            <person name="Terry A.Y."/>
            <person name="Boore J.L."/>
            <person name="Grigoriev I.V."/>
            <person name="Lindberg D.R."/>
            <person name="Seaver E.C."/>
            <person name="Weisblat D.A."/>
            <person name="Putnam N.H."/>
            <person name="Rokhsar D.S."/>
        </authorList>
    </citation>
    <scope>NUCLEOTIDE SEQUENCE</scope>
</reference>
<sequence>ICFYLLKWFNNRKQPVNDSKLQLPPCLPRLPIVGSLFFIPNIKKLHIYFMEKSKEIGNVIAFYMCNRYVIILNGRKVIYEALVKHSLCFSSRDSFYLGQIFNPQQKGIALHPYNDHFKTHHRICLDILRQFGYGQGIMEFRIKTEIENLIERIKLKNGVAFDPSFELTASVSNIISSIIFGKPWKKDDPEFLEGIRLTHEIIRGTTKHATISFFPVLRFLPYYRKNFLNFCFISESWNRYLGKIIDKTKNCQELESFCSAYIEKMETMNKLDELSCANEVDEVQLKQTIADLFLGGTETTATTLLWFIYFMANNLGIQEQIRNELDIVVGTNKLPSLNDKLQLPITEATILELMRIRTLVPLAVPHLTIKESVIDGNFIPSNTVVFVNLYSANMDPDVWNEPEKFKIERFLNEDQTKVVNRDQMISFSLGKRSCLGEILARQELLLYVSSLIQHFEILPPEGD</sequence>
<dbReference type="InParanoid" id="T1EHX2"/>
<dbReference type="EMBL" id="AMQM01002808">
    <property type="status" value="NOT_ANNOTATED_CDS"/>
    <property type="molecule type" value="Genomic_DNA"/>
</dbReference>
<evidence type="ECO:0000256" key="4">
    <source>
        <dbReference type="PIRSR" id="PIRSR602401-1"/>
    </source>
</evidence>
<evidence type="ECO:0000256" key="1">
    <source>
        <dbReference type="ARBA" id="ARBA00010617"/>
    </source>
</evidence>
<dbReference type="eggNOG" id="KOG0156">
    <property type="taxonomic scope" value="Eukaryota"/>
</dbReference>
<evidence type="ECO:0000313" key="7">
    <source>
        <dbReference type="EnsemblMetazoa" id="HelroP132066"/>
    </source>
</evidence>
<dbReference type="Proteomes" id="UP000015101">
    <property type="component" value="Unassembled WGS sequence"/>
</dbReference>
<evidence type="ECO:0000313" key="6">
    <source>
        <dbReference type="EMBL" id="ESO11058.1"/>
    </source>
</evidence>
<dbReference type="CTD" id="20196172"/>
<dbReference type="InterPro" id="IPR002401">
    <property type="entry name" value="Cyt_P450_E_grp-I"/>
</dbReference>
<keyword evidence="2 4" id="KW-0479">Metal-binding</keyword>